<dbReference type="GO" id="GO:0000150">
    <property type="term" value="F:DNA strand exchange activity"/>
    <property type="evidence" value="ECO:0007669"/>
    <property type="project" value="InterPro"/>
</dbReference>
<dbReference type="InterPro" id="IPR006119">
    <property type="entry name" value="Resolv_N"/>
</dbReference>
<dbReference type="Gene3D" id="3.40.50.1390">
    <property type="entry name" value="Resolvase, N-terminal catalytic domain"/>
    <property type="match status" value="1"/>
</dbReference>
<name>A0A0M0KJ66_ALKHA</name>
<dbReference type="SMART" id="SM00857">
    <property type="entry name" value="Resolvase"/>
    <property type="match status" value="1"/>
</dbReference>
<organism evidence="3">
    <name type="scientific">Halalkalibacterium halodurans</name>
    <name type="common">Bacillus halodurans</name>
    <dbReference type="NCBI Taxonomy" id="86665"/>
    <lineage>
        <taxon>Bacteria</taxon>
        <taxon>Bacillati</taxon>
        <taxon>Bacillota</taxon>
        <taxon>Bacilli</taxon>
        <taxon>Bacillales</taxon>
        <taxon>Bacillaceae</taxon>
        <taxon>Halalkalibacterium (ex Joshi et al. 2022)</taxon>
    </lineage>
</organism>
<gene>
    <name evidence="3" type="ORF">AMD02_08205</name>
</gene>
<dbReference type="AlphaFoldDB" id="A0A0M0KJ66"/>
<dbReference type="GO" id="GO:0003677">
    <property type="term" value="F:DNA binding"/>
    <property type="evidence" value="ECO:0007669"/>
    <property type="project" value="InterPro"/>
</dbReference>
<dbReference type="RefSeq" id="WP_010898508.1">
    <property type="nucleotide sequence ID" value="NZ_CP040441.1"/>
</dbReference>
<dbReference type="SUPFAM" id="SSF53041">
    <property type="entry name" value="Resolvase-like"/>
    <property type="match status" value="1"/>
</dbReference>
<proteinExistence type="inferred from homology"/>
<dbReference type="OMA" id="KIALLHC"/>
<dbReference type="InterPro" id="IPR036162">
    <property type="entry name" value="Resolvase-like_N_sf"/>
</dbReference>
<dbReference type="PANTHER" id="PTHR30461:SF26">
    <property type="entry name" value="RESOLVASE HOMOLOG YNEB"/>
    <property type="match status" value="1"/>
</dbReference>
<dbReference type="InterPro" id="IPR050639">
    <property type="entry name" value="SSR_resolvase"/>
</dbReference>
<evidence type="ECO:0000313" key="3">
    <source>
        <dbReference type="EMBL" id="KOO38850.1"/>
    </source>
</evidence>
<dbReference type="GeneID" id="87597876"/>
<comment type="similarity">
    <text evidence="1">Belongs to the site-specific recombinase resolvase family.</text>
</comment>
<feature type="domain" description="Resolvase/invertase-type recombinase catalytic" evidence="2">
    <location>
        <begin position="2"/>
        <end position="147"/>
    </location>
</feature>
<protein>
    <submittedName>
        <fullName evidence="3">Resolvase</fullName>
    </submittedName>
</protein>
<evidence type="ECO:0000256" key="1">
    <source>
        <dbReference type="ARBA" id="ARBA00009913"/>
    </source>
</evidence>
<accession>A0A0M0KJ66</accession>
<evidence type="ECO:0000259" key="2">
    <source>
        <dbReference type="PROSITE" id="PS51736"/>
    </source>
</evidence>
<reference evidence="3" key="1">
    <citation type="submission" date="2015-08" db="EMBL/GenBank/DDBJ databases">
        <title>Complete DNA Sequence of Pseudomonas syringae pv. actinidiae, the Causal Agent of Kiwifruit Canker Disease.</title>
        <authorList>
            <person name="Rikkerink E.H.A."/>
            <person name="Fineran P.C."/>
        </authorList>
    </citation>
    <scope>NUCLEOTIDE SEQUENCE</scope>
    <source>
        <strain evidence="3">DSM 13666</strain>
    </source>
</reference>
<sequence length="217" mass="24954">MKAIIYCRVSTEKTSQETSLARQKHELLTLANKHALEVVATLEERASGFSLDRPVLLECIDAFQRGQADILLCQDDTRLARGHSKIALLHQLRKLGVSIYTIRDQGELRLSEADEMVLDIVAIVEEYQRKLHNKKIKRGMKQAVKNGYRPERNIKQGVSGGRERKELPIKEIVRLRQKNLTFHEIALTLQGLGFNVSKATVHRRYQEYMDEQLHGEQ</sequence>
<dbReference type="PATRIC" id="fig|136160.3.peg.1972"/>
<dbReference type="PANTHER" id="PTHR30461">
    <property type="entry name" value="DNA-INVERTASE FROM LAMBDOID PROPHAGE"/>
    <property type="match status" value="1"/>
</dbReference>
<comment type="caution">
    <text evidence="3">The sequence shown here is derived from an EMBL/GenBank/DDBJ whole genome shotgun (WGS) entry which is preliminary data.</text>
</comment>
<dbReference type="PROSITE" id="PS51736">
    <property type="entry name" value="RECOMBINASES_3"/>
    <property type="match status" value="1"/>
</dbReference>
<dbReference type="Pfam" id="PF00239">
    <property type="entry name" value="Resolvase"/>
    <property type="match status" value="1"/>
</dbReference>
<dbReference type="EMBL" id="LILD01000001">
    <property type="protein sequence ID" value="KOO38850.1"/>
    <property type="molecule type" value="Genomic_DNA"/>
</dbReference>
<accession>A0A4Y7WN73</accession>
<dbReference type="CDD" id="cd00338">
    <property type="entry name" value="Ser_Recombinase"/>
    <property type="match status" value="1"/>
</dbReference>